<feature type="region of interest" description="Disordered" evidence="1">
    <location>
        <begin position="245"/>
        <end position="334"/>
    </location>
</feature>
<evidence type="ECO:0000259" key="2">
    <source>
        <dbReference type="PROSITE" id="PS50830"/>
    </source>
</evidence>
<dbReference type="PROSITE" id="PS50830">
    <property type="entry name" value="TNASE_3"/>
    <property type="match status" value="1"/>
</dbReference>
<organism evidence="3 4">
    <name type="scientific">Corynebacterium accolens</name>
    <dbReference type="NCBI Taxonomy" id="38284"/>
    <lineage>
        <taxon>Bacteria</taxon>
        <taxon>Bacillati</taxon>
        <taxon>Actinomycetota</taxon>
        <taxon>Actinomycetes</taxon>
        <taxon>Mycobacteriales</taxon>
        <taxon>Corynebacteriaceae</taxon>
        <taxon>Corynebacterium</taxon>
    </lineage>
</organism>
<dbReference type="RefSeq" id="WP_023017706.1">
    <property type="nucleotide sequence ID" value="NZ_JALXXF010000002.1"/>
</dbReference>
<feature type="domain" description="TNase-like" evidence="2">
    <location>
        <begin position="26"/>
        <end position="158"/>
    </location>
</feature>
<accession>A0AAP4BWE6</accession>
<feature type="compositionally biased region" description="Acidic residues" evidence="1">
    <location>
        <begin position="251"/>
        <end position="261"/>
    </location>
</feature>
<feature type="region of interest" description="Disordered" evidence="1">
    <location>
        <begin position="220"/>
        <end position="239"/>
    </location>
</feature>
<feature type="compositionally biased region" description="Basic and acidic residues" evidence="1">
    <location>
        <begin position="262"/>
        <end position="305"/>
    </location>
</feature>
<evidence type="ECO:0000313" key="4">
    <source>
        <dbReference type="Proteomes" id="UP001230317"/>
    </source>
</evidence>
<dbReference type="InterPro" id="IPR035437">
    <property type="entry name" value="SNase_OB-fold_sf"/>
</dbReference>
<dbReference type="Proteomes" id="UP001230317">
    <property type="component" value="Unassembled WGS sequence"/>
</dbReference>
<protein>
    <submittedName>
        <fullName evidence="3">Thermonuclease family protein</fullName>
    </submittedName>
</protein>
<gene>
    <name evidence="3" type="ORF">QPX58_01630</name>
</gene>
<reference evidence="3" key="1">
    <citation type="submission" date="2023-05" db="EMBL/GenBank/DDBJ databases">
        <title>Metabolic capabilities are highly conserved among human nasal-associated Corynebacterium species in pangenomic analyses.</title>
        <authorList>
            <person name="Tran T.H."/>
            <person name="Roberts A.Q."/>
            <person name="Escapa I.F."/>
            <person name="Gao W."/>
            <person name="Conlan S."/>
            <person name="Kong H."/>
            <person name="Segre J.A."/>
            <person name="Kelly M.S."/>
            <person name="Lemon K.P."/>
        </authorList>
    </citation>
    <scope>NUCLEOTIDE SEQUENCE</scope>
    <source>
        <strain evidence="3">KPL2618</strain>
    </source>
</reference>
<dbReference type="GO" id="GO:0003676">
    <property type="term" value="F:nucleic acid binding"/>
    <property type="evidence" value="ECO:0007669"/>
    <property type="project" value="InterPro"/>
</dbReference>
<dbReference type="Gene3D" id="2.40.50.90">
    <property type="match status" value="1"/>
</dbReference>
<dbReference type="SUPFAM" id="SSF50199">
    <property type="entry name" value="Staphylococcal nuclease"/>
    <property type="match status" value="1"/>
</dbReference>
<comment type="caution">
    <text evidence="3">The sequence shown here is derived from an EMBL/GenBank/DDBJ whole genome shotgun (WGS) entry which is preliminary data.</text>
</comment>
<sequence>MGWIKPLIGVAVLGGVVSMGVGAANSDERAVVNRVIDGDTIDVMLDGEKTRVRLLNIDTPEIGRNGKPSECLAEEAKEYLEGRLPQGTEVTLEYDEEKTDKYGRTLAGVFLGGDLVNADIAAEGLAVAKKIGANGKFYNEVKEAESGPRTKGTGVFGVSDECQVSSDKEMAESLQQAKSATAAAAGIGIIAANIDSDDDGGAAKALAQIDAARKGLDALRGRSDDRSEFQKAAYPEAPERLAKQMEKELSEHEEEIEEQVETAEREKAKEEERRERERESQEAAEREAAEREAERERRLAEEAAHVDATAPAAGSNSNTAGSQYVAPQPQKAPSVDTYTGCRAYGGNYAFTSVDKKGRAYAKIDCTTKQQIG</sequence>
<evidence type="ECO:0000313" key="3">
    <source>
        <dbReference type="EMBL" id="MDK4334118.1"/>
    </source>
</evidence>
<dbReference type="PROSITE" id="PS01123">
    <property type="entry name" value="TNASE_1"/>
    <property type="match status" value="1"/>
</dbReference>
<dbReference type="PROSITE" id="PS01284">
    <property type="entry name" value="TNASE_2"/>
    <property type="match status" value="1"/>
</dbReference>
<dbReference type="SMART" id="SM00318">
    <property type="entry name" value="SNc"/>
    <property type="match status" value="1"/>
</dbReference>
<proteinExistence type="predicted"/>
<dbReference type="InterPro" id="IPR016071">
    <property type="entry name" value="Staphylococal_nuclease_OB-fold"/>
</dbReference>
<name>A0AAP4BWE6_9CORY</name>
<feature type="compositionally biased region" description="Basic and acidic residues" evidence="1">
    <location>
        <begin position="220"/>
        <end position="229"/>
    </location>
</feature>
<dbReference type="Pfam" id="PF00565">
    <property type="entry name" value="SNase"/>
    <property type="match status" value="1"/>
</dbReference>
<dbReference type="AlphaFoldDB" id="A0AAP4BWE6"/>
<dbReference type="GO" id="GO:0004518">
    <property type="term" value="F:nuclease activity"/>
    <property type="evidence" value="ECO:0007669"/>
    <property type="project" value="InterPro"/>
</dbReference>
<dbReference type="InterPro" id="IPR002071">
    <property type="entry name" value="Thermonucl_AS"/>
</dbReference>
<dbReference type="EMBL" id="JASNVU010000002">
    <property type="protein sequence ID" value="MDK4334118.1"/>
    <property type="molecule type" value="Genomic_DNA"/>
</dbReference>
<evidence type="ECO:0000256" key="1">
    <source>
        <dbReference type="SAM" id="MobiDB-lite"/>
    </source>
</evidence>